<dbReference type="InterPro" id="IPR007963">
    <property type="entry name" value="Peptidase_M61_catalytic"/>
</dbReference>
<dbReference type="InterPro" id="IPR001478">
    <property type="entry name" value="PDZ"/>
</dbReference>
<dbReference type="PIRSF" id="PIRSF016493">
    <property type="entry name" value="Glycyl_aminpptds"/>
    <property type="match status" value="1"/>
</dbReference>
<gene>
    <name evidence="2" type="ORF">OO013_18305</name>
</gene>
<evidence type="ECO:0000313" key="3">
    <source>
        <dbReference type="Proteomes" id="UP001209885"/>
    </source>
</evidence>
<feature type="domain" description="PDZ" evidence="1">
    <location>
        <begin position="465"/>
        <end position="507"/>
    </location>
</feature>
<dbReference type="Proteomes" id="UP001209885">
    <property type="component" value="Unassembled WGS sequence"/>
</dbReference>
<dbReference type="EMBL" id="JAPFQN010000012">
    <property type="protein sequence ID" value="MCX2745841.1"/>
    <property type="molecule type" value="Genomic_DNA"/>
</dbReference>
<reference evidence="2 3" key="1">
    <citation type="submission" date="2022-11" db="EMBL/GenBank/DDBJ databases">
        <title>The characterization of three novel Bacteroidetes species and genomic analysis of their roles in tidal elemental geochemical cycles.</title>
        <authorList>
            <person name="Ma K."/>
        </authorList>
    </citation>
    <scope>NUCLEOTIDE SEQUENCE [LARGE SCALE GENOMIC DNA]</scope>
    <source>
        <strain evidence="2 3">M17</strain>
    </source>
</reference>
<dbReference type="InterPro" id="IPR040756">
    <property type="entry name" value="Peptidase_M61_N"/>
</dbReference>
<dbReference type="InterPro" id="IPR024191">
    <property type="entry name" value="Peptidase_M61"/>
</dbReference>
<dbReference type="PROSITE" id="PS50106">
    <property type="entry name" value="PDZ"/>
    <property type="match status" value="1"/>
</dbReference>
<accession>A0ABT3RVP3</accession>
<comment type="caution">
    <text evidence="2">The sequence shown here is derived from an EMBL/GenBank/DDBJ whole genome shotgun (WGS) entry which is preliminary data.</text>
</comment>
<dbReference type="Pfam" id="PF17899">
    <property type="entry name" value="Peptidase_M61_N"/>
    <property type="match status" value="1"/>
</dbReference>
<protein>
    <submittedName>
        <fullName evidence="2">M61 family peptidase</fullName>
    </submittedName>
</protein>
<dbReference type="Gene3D" id="1.10.390.10">
    <property type="entry name" value="Neutral Protease Domain 2"/>
    <property type="match status" value="1"/>
</dbReference>
<dbReference type="Gene3D" id="2.30.42.10">
    <property type="match status" value="1"/>
</dbReference>
<name>A0ABT3RVP3_9BACT</name>
<dbReference type="InterPro" id="IPR036034">
    <property type="entry name" value="PDZ_sf"/>
</dbReference>
<dbReference type="InterPro" id="IPR027268">
    <property type="entry name" value="Peptidase_M4/M1_CTD_sf"/>
</dbReference>
<proteinExistence type="predicted"/>
<dbReference type="SUPFAM" id="SSF50156">
    <property type="entry name" value="PDZ domain-like"/>
    <property type="match status" value="1"/>
</dbReference>
<dbReference type="RefSeq" id="WP_266058442.1">
    <property type="nucleotide sequence ID" value="NZ_JAPFQN010000012.1"/>
</dbReference>
<dbReference type="Gene3D" id="2.60.40.3650">
    <property type="match status" value="1"/>
</dbReference>
<evidence type="ECO:0000313" key="2">
    <source>
        <dbReference type="EMBL" id="MCX2745841.1"/>
    </source>
</evidence>
<dbReference type="Pfam" id="PF05299">
    <property type="entry name" value="Peptidase_M61"/>
    <property type="match status" value="1"/>
</dbReference>
<evidence type="ECO:0000259" key="1">
    <source>
        <dbReference type="PROSITE" id="PS50106"/>
    </source>
</evidence>
<sequence>MQRYNISSEQPLNHWLSISLRITGNSSKHLILSLAGWRPGRYEMAEYASYIRNVKAFDKDGEDLSINKSDKNTWEIDHAPEELEVKYQFYAAQPDGGGSWVTPELVYLNFINFAFKVVGMENDKIEVFLDIPESFKTATTLKHSDNDTLIAKNYFELIDSPLFASEKITFSEYSVDGTKFKIAFCGENSNPENWKSDFERFTREQLGLFGEFPFNEYTFLILGLPFQAYHGVEHNISTIIILGPENEIEEKKYKDLLGVSSHELFHAWNVCRIRPVEMTPYDLSKEIYHKTGYITEGFTTYYGDKMLATSDVFSTEQFLEEINKMCKRHFQNEGRKHSSLSDSSFDLWVDGYKNRAPGRKVSIYIKGCLSALALDLLTLRNTKGEKSLDDVVKELWRDFGKKSKGYTENDILQILNNANGKNISQEFYTLYHQTIPIENILTPLLSNVGCKLKPKHSPLLNERKFGFKLSPDNWDKIISIAPGSPAESQLMIGDKIISIDDKSEDITDYLSSDKDSDSLNIKYERFGKECEIKLNSNATTYYDWYEIEKNESVSKDQREIFKKWLKKEF</sequence>
<keyword evidence="3" id="KW-1185">Reference proteome</keyword>
<organism evidence="2 3">
    <name type="scientific">Mangrovivirga halotolerans</name>
    <dbReference type="NCBI Taxonomy" id="2993936"/>
    <lineage>
        <taxon>Bacteria</taxon>
        <taxon>Pseudomonadati</taxon>
        <taxon>Bacteroidota</taxon>
        <taxon>Cytophagia</taxon>
        <taxon>Cytophagales</taxon>
        <taxon>Mangrovivirgaceae</taxon>
        <taxon>Mangrovivirga</taxon>
    </lineage>
</organism>
<dbReference type="SUPFAM" id="SSF55486">
    <property type="entry name" value="Metalloproteases ('zincins'), catalytic domain"/>
    <property type="match status" value="1"/>
</dbReference>